<reference evidence="1" key="2">
    <citation type="submission" date="2016-06" db="EMBL/GenBank/DDBJ databases">
        <title>The genome of a short-lived fish provides insights into sex chromosome evolution and the genetic control of aging.</title>
        <authorList>
            <person name="Reichwald K."/>
            <person name="Felder M."/>
            <person name="Petzold A."/>
            <person name="Koch P."/>
            <person name="Groth M."/>
            <person name="Platzer M."/>
        </authorList>
    </citation>
    <scope>NUCLEOTIDE SEQUENCE</scope>
    <source>
        <tissue evidence="1">Brain</tissue>
    </source>
</reference>
<dbReference type="EMBL" id="HADX01008461">
    <property type="protein sequence ID" value="SBP30693.1"/>
    <property type="molecule type" value="Transcribed_RNA"/>
</dbReference>
<name>A0A1A7YKH2_9TELE</name>
<proteinExistence type="predicted"/>
<gene>
    <name evidence="1" type="primary">Nfu_g_1_017370</name>
</gene>
<protein>
    <submittedName>
        <fullName evidence="1">Uncharacterized protein</fullName>
    </submittedName>
</protein>
<organism evidence="1">
    <name type="scientific">Iconisemion striatum</name>
    <dbReference type="NCBI Taxonomy" id="60296"/>
    <lineage>
        <taxon>Eukaryota</taxon>
        <taxon>Metazoa</taxon>
        <taxon>Chordata</taxon>
        <taxon>Craniata</taxon>
        <taxon>Vertebrata</taxon>
        <taxon>Euteleostomi</taxon>
        <taxon>Actinopterygii</taxon>
        <taxon>Neopterygii</taxon>
        <taxon>Teleostei</taxon>
        <taxon>Neoteleostei</taxon>
        <taxon>Acanthomorphata</taxon>
        <taxon>Ovalentaria</taxon>
        <taxon>Atherinomorphae</taxon>
        <taxon>Cyprinodontiformes</taxon>
        <taxon>Nothobranchiidae</taxon>
        <taxon>Iconisemion</taxon>
    </lineage>
</organism>
<evidence type="ECO:0000313" key="1">
    <source>
        <dbReference type="EMBL" id="SBP30693.1"/>
    </source>
</evidence>
<reference evidence="1" key="1">
    <citation type="submission" date="2016-05" db="EMBL/GenBank/DDBJ databases">
        <authorList>
            <person name="Lavstsen T."/>
            <person name="Jespersen J.S."/>
        </authorList>
    </citation>
    <scope>NUCLEOTIDE SEQUENCE</scope>
    <source>
        <tissue evidence="1">Brain</tissue>
    </source>
</reference>
<accession>A0A1A7YKH2</accession>
<dbReference type="AlphaFoldDB" id="A0A1A7YKH2"/>
<sequence>MHDRSRSVRLTALQKHIENRINAGGVLPGKVHDRNNKTKTCIVPARRTR</sequence>